<accession>A0A3M7PQ17</accession>
<dbReference type="EMBL" id="REGN01009566">
    <property type="protein sequence ID" value="RNA00881.1"/>
    <property type="molecule type" value="Genomic_DNA"/>
</dbReference>
<name>A0A3M7PQ17_BRAPC</name>
<evidence type="ECO:0000313" key="2">
    <source>
        <dbReference type="Proteomes" id="UP000276133"/>
    </source>
</evidence>
<keyword evidence="2" id="KW-1185">Reference proteome</keyword>
<dbReference type="Proteomes" id="UP000276133">
    <property type="component" value="Unassembled WGS sequence"/>
</dbReference>
<proteinExistence type="predicted"/>
<comment type="caution">
    <text evidence="1">The sequence shown here is derived from an EMBL/GenBank/DDBJ whole genome shotgun (WGS) entry which is preliminary data.</text>
</comment>
<evidence type="ECO:0000313" key="1">
    <source>
        <dbReference type="EMBL" id="RNA00881.1"/>
    </source>
</evidence>
<sequence length="74" mass="7799">MALAQTSPLTCLALTQSPVFNSFAPSRTPWLQRCSALIAAFKSFSSAILMFSFGLTSSTHVTGATLVIECGAEL</sequence>
<protein>
    <submittedName>
        <fullName evidence="1">Uncharacterized protein</fullName>
    </submittedName>
</protein>
<organism evidence="1 2">
    <name type="scientific">Brachionus plicatilis</name>
    <name type="common">Marine rotifer</name>
    <name type="synonym">Brachionus muelleri</name>
    <dbReference type="NCBI Taxonomy" id="10195"/>
    <lineage>
        <taxon>Eukaryota</taxon>
        <taxon>Metazoa</taxon>
        <taxon>Spiralia</taxon>
        <taxon>Gnathifera</taxon>
        <taxon>Rotifera</taxon>
        <taxon>Eurotatoria</taxon>
        <taxon>Monogononta</taxon>
        <taxon>Pseudotrocha</taxon>
        <taxon>Ploima</taxon>
        <taxon>Brachionidae</taxon>
        <taxon>Brachionus</taxon>
    </lineage>
</organism>
<reference evidence="1 2" key="1">
    <citation type="journal article" date="2018" name="Sci. Rep.">
        <title>Genomic signatures of local adaptation to the degree of environmental predictability in rotifers.</title>
        <authorList>
            <person name="Franch-Gras L."/>
            <person name="Hahn C."/>
            <person name="Garcia-Roger E.M."/>
            <person name="Carmona M.J."/>
            <person name="Serra M."/>
            <person name="Gomez A."/>
        </authorList>
    </citation>
    <scope>NUCLEOTIDE SEQUENCE [LARGE SCALE GENOMIC DNA]</scope>
    <source>
        <strain evidence="1">HYR1</strain>
    </source>
</reference>
<dbReference type="AlphaFoldDB" id="A0A3M7PQ17"/>
<gene>
    <name evidence="1" type="ORF">BpHYR1_022943</name>
</gene>